<evidence type="ECO:0000313" key="3">
    <source>
        <dbReference type="EMBL" id="OEH76602.1"/>
    </source>
</evidence>
<proteinExistence type="predicted"/>
<reference evidence="3 4" key="1">
    <citation type="journal article" date="2016" name="BMC Genomics">
        <title>Comparative genomics reveals Cyclospora cayetanensis possesses coccidia-like metabolism and invasion components but unique surface antigens.</title>
        <authorList>
            <person name="Liu S."/>
            <person name="Wang L."/>
            <person name="Zheng H."/>
            <person name="Xu Z."/>
            <person name="Roellig D.M."/>
            <person name="Li N."/>
            <person name="Frace M.A."/>
            <person name="Tang K."/>
            <person name="Arrowood M.J."/>
            <person name="Moss D.M."/>
            <person name="Zhang L."/>
            <person name="Feng Y."/>
            <person name="Xiao L."/>
        </authorList>
    </citation>
    <scope>NUCLEOTIDE SEQUENCE [LARGE SCALE GENOMIC DNA]</scope>
    <source>
        <strain evidence="3 4">CHN_HEN01</strain>
    </source>
</reference>
<comment type="caution">
    <text evidence="3">The sequence shown here is derived from an EMBL/GenBank/DDBJ whole genome shotgun (WGS) entry which is preliminary data.</text>
</comment>
<dbReference type="PANTHER" id="PTHR10133">
    <property type="entry name" value="DNA POLYMERASE I"/>
    <property type="match status" value="1"/>
</dbReference>
<gene>
    <name evidence="3" type="ORF">cyc_02835</name>
</gene>
<dbReference type="GO" id="GO:0003677">
    <property type="term" value="F:DNA binding"/>
    <property type="evidence" value="ECO:0007669"/>
    <property type="project" value="InterPro"/>
</dbReference>
<dbReference type="GO" id="GO:0006261">
    <property type="term" value="P:DNA-templated DNA replication"/>
    <property type="evidence" value="ECO:0007669"/>
    <property type="project" value="InterPro"/>
</dbReference>
<feature type="region of interest" description="Disordered" evidence="1">
    <location>
        <begin position="305"/>
        <end position="434"/>
    </location>
</feature>
<dbReference type="Pfam" id="PF00476">
    <property type="entry name" value="DNA_pol_A"/>
    <property type="match status" value="2"/>
</dbReference>
<protein>
    <submittedName>
        <fullName evidence="3">DNA polymerase</fullName>
    </submittedName>
</protein>
<dbReference type="Gene3D" id="1.10.150.20">
    <property type="entry name" value="5' to 3' exonuclease, C-terminal subdomain"/>
    <property type="match status" value="1"/>
</dbReference>
<dbReference type="InParanoid" id="A0A1D3CZH1"/>
<dbReference type="SUPFAM" id="SSF56672">
    <property type="entry name" value="DNA/RNA polymerases"/>
    <property type="match status" value="1"/>
</dbReference>
<sequence length="1262" mass="133817">MSEEGTSRPLEAFRTDLPCHGVALQEKLRRPRRSERGKLRAFFPKYATHNSFCVHNAAIRDHKEALDGLKAFLLSLAADEELENGLESCAAGDEWAPTASAPASAVDRNCCETASIEPPAQTAAAAAARSLLLPQSGASSVLPAAPSPAQVPHTLLLRKQNQQQAQGEGVDPGSLSLEKQLERLRRLAKAKGLMAPLPQHGVPSSGHQADIHWPDCLPAEGNGGFPGAAVHAEAPRGPPGGPPEGPPEAAAHVVCRCASEDEHPEGGPSNAAATLQLLPSPGAGNPQCFVAAAAPSLHGLSVSSITAPSTPGGDSAGDFREAPCSPSASDNSPQEAFNKDRRGGLSASWGGAPSGAPRETPPPLGELPAPQRPPPSVLRRSTARGSSHGDEKTRNSCAAALPSKPDNGSRTRKKKATPAKAKANTPKRGPSRGQVMFNPLLAWEAVCGGWQARRDVTFITSLSAFETFVGENFPVEGASVESSTSSATPSQHSASGGPPCWVFSVLFEDGSSSSMCSKKLDAARFKQKTLRARFPRPVAIVLSRGSMVACLEGPYLASRSSEASTEEALQRLTQGTPKDWQHFVMPVAEFALNEALRPLLAEELAIPLGKVCFLDVSLMVWLAAPDDSQSAGALSAAAARLKLPYSLLGATPSCFSEEFRDQRPPRGDEGMCMRMQGNLSSTDLGVSEEASVLWTSSMEGAAATAAIASILGQSILSQGLCRILEAQEGPIALLLAVIETTGIACDLSLIEPLKSQLQEVMARLTAACSEAAGFSFTPSSVKQVAYVLYTHLKLGVPPAESPGSFQGGPQGTKVVGGGERTKQFCTDDNVLQGLRDAHPVVPLLQSYRQIAKLYSTYLAPLTPVSCTYARRLKMRLYAARAWREDSHPELAEGCPDAVATPKTEGPVGFHVPQEGPLSLHKKKAKGFSTPWAAGRNPKQPAELPRVFCRWNQTHTVTGRLSASYYNMQTIPREAVLMLPQRGPTGAPSAAGSLLGAPSVEVKLKCREAFVPTDPARQELVSADFSQIEMRVLVNFESLDRRGGQRLGEGRGAGTLLCRSGADPYKEMAAAVAGVSLDAVSDELRAHAKVACLSLLYGGGLQTVAQQLGMGLEAAVKCRQQFLEAFPEVAQFAKDSTAFAQQHGYVTTLAGRRRPLKLENMDSAALSRQAVNSRIQGSASDIIKQAMLAVQRALQTRKFKGSLPPRLLLSLHDELLVECCREDTEALISLMKEEMQGAATLAVPLVVVIRKGASWGDLVETRH</sequence>
<dbReference type="AlphaFoldDB" id="A0A1D3CZH1"/>
<dbReference type="VEuPathDB" id="ToxoDB:cyc_02835"/>
<dbReference type="Gene3D" id="3.30.70.370">
    <property type="match status" value="1"/>
</dbReference>
<feature type="region of interest" description="Disordered" evidence="1">
    <location>
        <begin position="219"/>
        <end position="249"/>
    </location>
</feature>
<dbReference type="GO" id="GO:0003887">
    <property type="term" value="F:DNA-directed DNA polymerase activity"/>
    <property type="evidence" value="ECO:0007669"/>
    <property type="project" value="InterPro"/>
</dbReference>
<dbReference type="EMBL" id="JROU02001397">
    <property type="protein sequence ID" value="OEH76602.1"/>
    <property type="molecule type" value="Genomic_DNA"/>
</dbReference>
<dbReference type="VEuPathDB" id="ToxoDB:LOC34619627"/>
<dbReference type="PANTHER" id="PTHR10133:SF62">
    <property type="entry name" value="DNA POLYMERASE THETA"/>
    <property type="match status" value="1"/>
</dbReference>
<evidence type="ECO:0000256" key="1">
    <source>
        <dbReference type="SAM" id="MobiDB-lite"/>
    </source>
</evidence>
<feature type="compositionally biased region" description="Low complexity" evidence="1">
    <location>
        <begin position="418"/>
        <end position="428"/>
    </location>
</feature>
<organism evidence="3 4">
    <name type="scientific">Cyclospora cayetanensis</name>
    <dbReference type="NCBI Taxonomy" id="88456"/>
    <lineage>
        <taxon>Eukaryota</taxon>
        <taxon>Sar</taxon>
        <taxon>Alveolata</taxon>
        <taxon>Apicomplexa</taxon>
        <taxon>Conoidasida</taxon>
        <taxon>Coccidia</taxon>
        <taxon>Eucoccidiorida</taxon>
        <taxon>Eimeriorina</taxon>
        <taxon>Eimeriidae</taxon>
        <taxon>Cyclospora</taxon>
    </lineage>
</organism>
<accession>A0A1D3CZH1</accession>
<dbReference type="PRINTS" id="PR00868">
    <property type="entry name" value="DNAPOLI"/>
</dbReference>
<feature type="domain" description="DNA-directed DNA polymerase family A palm" evidence="2">
    <location>
        <begin position="1002"/>
        <end position="1222"/>
    </location>
</feature>
<feature type="region of interest" description="Disordered" evidence="1">
    <location>
        <begin position="259"/>
        <end position="278"/>
    </location>
</feature>
<dbReference type="SMART" id="SM00482">
    <property type="entry name" value="POLAc"/>
    <property type="match status" value="1"/>
</dbReference>
<keyword evidence="4" id="KW-1185">Reference proteome</keyword>
<feature type="compositionally biased region" description="Pro residues" evidence="1">
    <location>
        <begin position="236"/>
        <end position="246"/>
    </location>
</feature>
<dbReference type="GO" id="GO:0006302">
    <property type="term" value="P:double-strand break repair"/>
    <property type="evidence" value="ECO:0007669"/>
    <property type="project" value="TreeGrafter"/>
</dbReference>
<dbReference type="InterPro" id="IPR043502">
    <property type="entry name" value="DNA/RNA_pol_sf"/>
</dbReference>
<dbReference type="Proteomes" id="UP000095192">
    <property type="component" value="Unassembled WGS sequence"/>
</dbReference>
<evidence type="ECO:0000313" key="4">
    <source>
        <dbReference type="Proteomes" id="UP000095192"/>
    </source>
</evidence>
<name>A0A1D3CZH1_9EIME</name>
<evidence type="ECO:0000259" key="2">
    <source>
        <dbReference type="SMART" id="SM00482"/>
    </source>
</evidence>
<feature type="compositionally biased region" description="Pro residues" evidence="1">
    <location>
        <begin position="359"/>
        <end position="376"/>
    </location>
</feature>
<dbReference type="InterPro" id="IPR002298">
    <property type="entry name" value="DNA_polymerase_A"/>
</dbReference>
<dbReference type="InterPro" id="IPR001098">
    <property type="entry name" value="DNA-dir_DNA_pol_A_palm_dom"/>
</dbReference>
<feature type="compositionally biased region" description="Polar residues" evidence="1">
    <location>
        <begin position="326"/>
        <end position="335"/>
    </location>
</feature>
<dbReference type="Gene3D" id="1.20.1060.10">
    <property type="entry name" value="Taq DNA Polymerase, Chain T, domain 4"/>
    <property type="match status" value="1"/>
</dbReference>